<dbReference type="AlphaFoldDB" id="A0A0F9DQL5"/>
<organism evidence="1">
    <name type="scientific">marine sediment metagenome</name>
    <dbReference type="NCBI Taxonomy" id="412755"/>
    <lineage>
        <taxon>unclassified sequences</taxon>
        <taxon>metagenomes</taxon>
        <taxon>ecological metagenomes</taxon>
    </lineage>
</organism>
<dbReference type="EMBL" id="LAZR01030615">
    <property type="protein sequence ID" value="KKL56081.1"/>
    <property type="molecule type" value="Genomic_DNA"/>
</dbReference>
<accession>A0A0F9DQL5</accession>
<name>A0A0F9DQL5_9ZZZZ</name>
<protein>
    <submittedName>
        <fullName evidence="1">Uncharacterized protein</fullName>
    </submittedName>
</protein>
<reference evidence="1" key="1">
    <citation type="journal article" date="2015" name="Nature">
        <title>Complex archaea that bridge the gap between prokaryotes and eukaryotes.</title>
        <authorList>
            <person name="Spang A."/>
            <person name="Saw J.H."/>
            <person name="Jorgensen S.L."/>
            <person name="Zaremba-Niedzwiedzka K."/>
            <person name="Martijn J."/>
            <person name="Lind A.E."/>
            <person name="van Eijk R."/>
            <person name="Schleper C."/>
            <person name="Guy L."/>
            <person name="Ettema T.J."/>
        </authorList>
    </citation>
    <scope>NUCLEOTIDE SEQUENCE</scope>
</reference>
<feature type="non-terminal residue" evidence="1">
    <location>
        <position position="87"/>
    </location>
</feature>
<proteinExistence type="predicted"/>
<gene>
    <name evidence="1" type="ORF">LCGC14_2249000</name>
</gene>
<evidence type="ECO:0000313" key="1">
    <source>
        <dbReference type="EMBL" id="KKL56081.1"/>
    </source>
</evidence>
<dbReference type="Gene3D" id="3.30.70.1520">
    <property type="entry name" value="Heterotetrameric sarcosine oxidase"/>
    <property type="match status" value="1"/>
</dbReference>
<sequence>MIMTATANTGHRPEPLRIRRTDPVARFNLRVAPAERARVAQELGCALPEAIGQGAVQDACATWCLGPDEWLIHVAEAQAAALVAASA</sequence>
<comment type="caution">
    <text evidence="1">The sequence shown here is derived from an EMBL/GenBank/DDBJ whole genome shotgun (WGS) entry which is preliminary data.</text>
</comment>